<accession>A0A6H5GH27</accession>
<feature type="non-terminal residue" evidence="1">
    <location>
        <position position="51"/>
    </location>
</feature>
<protein>
    <submittedName>
        <fullName evidence="1">Uncharacterized protein</fullName>
    </submittedName>
</protein>
<organism evidence="1 2">
    <name type="scientific">Nesidiocoris tenuis</name>
    <dbReference type="NCBI Taxonomy" id="355587"/>
    <lineage>
        <taxon>Eukaryota</taxon>
        <taxon>Metazoa</taxon>
        <taxon>Ecdysozoa</taxon>
        <taxon>Arthropoda</taxon>
        <taxon>Hexapoda</taxon>
        <taxon>Insecta</taxon>
        <taxon>Pterygota</taxon>
        <taxon>Neoptera</taxon>
        <taxon>Paraneoptera</taxon>
        <taxon>Hemiptera</taxon>
        <taxon>Heteroptera</taxon>
        <taxon>Panheteroptera</taxon>
        <taxon>Cimicomorpha</taxon>
        <taxon>Miridae</taxon>
        <taxon>Dicyphina</taxon>
        <taxon>Nesidiocoris</taxon>
    </lineage>
</organism>
<proteinExistence type="predicted"/>
<sequence>MDAQREEGILECSWNAVVVQQFVQGGQPMEAARVLLDNQIETVSISTGSMK</sequence>
<dbReference type="EMBL" id="CADCXU010013153">
    <property type="protein sequence ID" value="CAB0002892.1"/>
    <property type="molecule type" value="Genomic_DNA"/>
</dbReference>
<evidence type="ECO:0000313" key="2">
    <source>
        <dbReference type="Proteomes" id="UP000479000"/>
    </source>
</evidence>
<name>A0A6H5GH27_9HEMI</name>
<dbReference type="AlphaFoldDB" id="A0A6H5GH27"/>
<reference evidence="1 2" key="1">
    <citation type="submission" date="2020-02" db="EMBL/GenBank/DDBJ databases">
        <authorList>
            <person name="Ferguson B K."/>
        </authorList>
    </citation>
    <scope>NUCLEOTIDE SEQUENCE [LARGE SCALE GENOMIC DNA]</scope>
</reference>
<dbReference type="Proteomes" id="UP000479000">
    <property type="component" value="Unassembled WGS sequence"/>
</dbReference>
<gene>
    <name evidence="1" type="ORF">NTEN_LOCUS8631</name>
</gene>
<keyword evidence="2" id="KW-1185">Reference proteome</keyword>
<evidence type="ECO:0000313" key="1">
    <source>
        <dbReference type="EMBL" id="CAB0002892.1"/>
    </source>
</evidence>